<keyword evidence="3" id="KW-1185">Reference proteome</keyword>
<sequence length="91" mass="9169">MKTLALATASVAFLAAAAGSALAAQQADGTVGSVTANTITFTNGQSFRLEHPNEALGFIPGDTVSVGYQNENGHPVALGVVRRPDPTKSSG</sequence>
<name>A0A7W9FJU5_9HYPH</name>
<evidence type="ECO:0000313" key="2">
    <source>
        <dbReference type="EMBL" id="MBB5752097.1"/>
    </source>
</evidence>
<dbReference type="AlphaFoldDB" id="A0A7W9FJU5"/>
<keyword evidence="1" id="KW-0732">Signal</keyword>
<evidence type="ECO:0008006" key="4">
    <source>
        <dbReference type="Google" id="ProtNLM"/>
    </source>
</evidence>
<dbReference type="RefSeq" id="WP_183853454.1">
    <property type="nucleotide sequence ID" value="NZ_JACHOO010000002.1"/>
</dbReference>
<organism evidence="2 3">
    <name type="scientific">Prosthecomicrobium pneumaticum</name>
    <dbReference type="NCBI Taxonomy" id="81895"/>
    <lineage>
        <taxon>Bacteria</taxon>
        <taxon>Pseudomonadati</taxon>
        <taxon>Pseudomonadota</taxon>
        <taxon>Alphaproteobacteria</taxon>
        <taxon>Hyphomicrobiales</taxon>
        <taxon>Kaistiaceae</taxon>
        <taxon>Prosthecomicrobium</taxon>
    </lineage>
</organism>
<protein>
    <recommendedName>
        <fullName evidence="4">DUF1344 domain-containing protein</fullName>
    </recommendedName>
</protein>
<accession>A0A7W9FJU5</accession>
<feature type="chain" id="PRO_5030528991" description="DUF1344 domain-containing protein" evidence="1">
    <location>
        <begin position="24"/>
        <end position="91"/>
    </location>
</feature>
<reference evidence="2 3" key="1">
    <citation type="submission" date="2020-08" db="EMBL/GenBank/DDBJ databases">
        <title>Genomic Encyclopedia of Type Strains, Phase IV (KMG-IV): sequencing the most valuable type-strain genomes for metagenomic binning, comparative biology and taxonomic classification.</title>
        <authorList>
            <person name="Goeker M."/>
        </authorList>
    </citation>
    <scope>NUCLEOTIDE SEQUENCE [LARGE SCALE GENOMIC DNA]</scope>
    <source>
        <strain evidence="2 3">DSM 16268</strain>
    </source>
</reference>
<dbReference type="Proteomes" id="UP000523821">
    <property type="component" value="Unassembled WGS sequence"/>
</dbReference>
<evidence type="ECO:0000313" key="3">
    <source>
        <dbReference type="Proteomes" id="UP000523821"/>
    </source>
</evidence>
<feature type="signal peptide" evidence="1">
    <location>
        <begin position="1"/>
        <end position="23"/>
    </location>
</feature>
<gene>
    <name evidence="2" type="ORF">GGQ63_001149</name>
</gene>
<evidence type="ECO:0000256" key="1">
    <source>
        <dbReference type="SAM" id="SignalP"/>
    </source>
</evidence>
<proteinExistence type="predicted"/>
<dbReference type="EMBL" id="JACHOO010000002">
    <property type="protein sequence ID" value="MBB5752097.1"/>
    <property type="molecule type" value="Genomic_DNA"/>
</dbReference>
<comment type="caution">
    <text evidence="2">The sequence shown here is derived from an EMBL/GenBank/DDBJ whole genome shotgun (WGS) entry which is preliminary data.</text>
</comment>